<dbReference type="InterPro" id="IPR023210">
    <property type="entry name" value="NADP_OxRdtase_dom"/>
</dbReference>
<dbReference type="Pfam" id="PF14392">
    <property type="entry name" value="zf-CCHC_4"/>
    <property type="match status" value="1"/>
</dbReference>
<dbReference type="InterPro" id="IPR036812">
    <property type="entry name" value="NAD(P)_OxRdtase_dom_sf"/>
</dbReference>
<dbReference type="InterPro" id="IPR044730">
    <property type="entry name" value="RNase_H-like_dom_plant"/>
</dbReference>
<feature type="domain" description="Reverse transcriptase" evidence="2">
    <location>
        <begin position="962"/>
        <end position="1228"/>
    </location>
</feature>
<feature type="region of interest" description="Disordered" evidence="1">
    <location>
        <begin position="355"/>
        <end position="436"/>
    </location>
</feature>
<dbReference type="PROSITE" id="PS00063">
    <property type="entry name" value="ALDOKETO_REDUCTASE_3"/>
    <property type="match status" value="1"/>
</dbReference>
<name>A0A2N9ENX3_FAGSY</name>
<organism evidence="3">
    <name type="scientific">Fagus sylvatica</name>
    <name type="common">Beechnut</name>
    <dbReference type="NCBI Taxonomy" id="28930"/>
    <lineage>
        <taxon>Eukaryota</taxon>
        <taxon>Viridiplantae</taxon>
        <taxon>Streptophyta</taxon>
        <taxon>Embryophyta</taxon>
        <taxon>Tracheophyta</taxon>
        <taxon>Spermatophyta</taxon>
        <taxon>Magnoliopsida</taxon>
        <taxon>eudicotyledons</taxon>
        <taxon>Gunneridae</taxon>
        <taxon>Pentapetalae</taxon>
        <taxon>rosids</taxon>
        <taxon>fabids</taxon>
        <taxon>Fagales</taxon>
        <taxon>Fagaceae</taxon>
        <taxon>Fagus</taxon>
    </lineage>
</organism>
<feature type="compositionally biased region" description="Polar residues" evidence="1">
    <location>
        <begin position="379"/>
        <end position="392"/>
    </location>
</feature>
<dbReference type="Pfam" id="PF00248">
    <property type="entry name" value="Aldo_ket_red"/>
    <property type="match status" value="1"/>
</dbReference>
<reference evidence="3" key="1">
    <citation type="submission" date="2018-02" db="EMBL/GenBank/DDBJ databases">
        <authorList>
            <person name="Cohen D.B."/>
            <person name="Kent A.D."/>
        </authorList>
    </citation>
    <scope>NUCLEOTIDE SEQUENCE</scope>
</reference>
<dbReference type="InterPro" id="IPR002156">
    <property type="entry name" value="RNaseH_domain"/>
</dbReference>
<dbReference type="InterPro" id="IPR036691">
    <property type="entry name" value="Endo/exonu/phosph_ase_sf"/>
</dbReference>
<dbReference type="GO" id="GO:0003676">
    <property type="term" value="F:nucleic acid binding"/>
    <property type="evidence" value="ECO:0007669"/>
    <property type="project" value="InterPro"/>
</dbReference>
<dbReference type="SUPFAM" id="SSF56672">
    <property type="entry name" value="DNA/RNA polymerases"/>
    <property type="match status" value="1"/>
</dbReference>
<sequence length="1951" mass="221118">MEEITSLCDKMSLTAKEDLKVDLSDEQGVIGGVLAALFLTKHIINIEAIMRTMRPLWRAKGGLRGCNMGNNKVMFLFANTVEMEWVIANGPWSFDKFLILLKRVDDDSSFSKVVFDTCAFWVQFHDLPPRHMSSTVCGKIGSTLDMVELVEELDEGRYQGNFMRARIIVDVAQPLCRSRKVWLGGAQEHWVSFKFERLPTFCYWCGKVNHGDRDCALWLASRGTLSPATQQYGPWLRAETERLFNRPFQRFDSGSSSSKAWRTPHMSTEHSGKETPGKVDEPSAMKKNGPVQASPNITPVKPDVTHNLTFTEQLEAIDRELGFNKGNVTDIAKLLYEDMNSNNKLKAGSVLSSDQLAHDGSTHSGPPSLGLTGAPSVSIGPQTKPKNPSGSSWKRIARMAVSPTSSARPDVGAQNSKRAHENLSEKESEKSFKKTKTNCEELQSEWKFGGKFVVPSRGQSGGLALFWHRSMAVSVSSYSQHHIDVIMDYQSSNAWRFMGFYDSPTVEGKAVAWDILRALRSHHHLPWLCSGDYNELISRDKKWGRLPRPEPQMLHFLKVIDDCGFVDLGFSGPSFTWWNRRTGDARVLERLDRSLATMEWLLQYPNCRVHHLYAIFSDHRPLWIELQPSAQSYRPRKKVSEKLKASRHCLHRWSKYQFGSVRNSIAKKTRQLQMEEDAIPSVQNVPLIKQLRQELSPICWDEVGERKILGPEIVLKTCEKIELIRERLRVAQSRQKSYADTRRRDLEFEIGDMVFIRVAPMKGVMRFGKKGKLSPRYVGPFEILERVGPVAYKLALPPALSGIHNMFHISMLRRYVSDPSHILSYEPLQVQEDLSYEEMPMEILDRKDQVLRNKTIRLVKVWWRNHSKGEASWEREDEMQSKYPHLFENGDVASAFLGLLQYTLHSKEEKMWKQRSRTQWLKCGDRHTHFFHCQATFRQRRNFIKGIRDDSGVWQQNDDGIEKAIVSYYKSLFASSNPGEMEEVLDGVETVVSDEMNSQLTQDFTPSEVEQALNQMAPLKAPGPDAFETLHHMHQMKQGKQGFMALKLDMSKACDRVEWSFLEKIMFKMGFHNKWVSLVMACVRSVSYSVLINGEPKGYFHPSRGLRQGDPISPYLFLLCAEGLHALLTRATLSRQIQGLSISRGGPKLTHLFFADDSVLFCRATIQDCNTIMEILRRYERASGQQINQDKTTIFFSASTSLAVQKDIQEALHLLVIKQYETYLGLPSLVGRSKSASFVQLKERLWRKVQGWKERLLTQAGKEVLIKAVLQAIPTYTMHCFKLPKRLCTDLEGIIRNFWWGHTGDSRKVHWVKWSFLCQSKLMGGMGFRSLMRFNNALLAKQVWRLFHNKESLLYKVFKEKIFPYGTIMDARHSARASYAWKRHPLSPPSILPQDACVSALILTDAGIWNKPLIDRIFNPGDAQLITGLPLSMRSEDKLMWGHEKSGTYSVRSAYRMLCAVDNSIGPSCSDMGVPHTLARKLSRRRYSSLLDVLSDLFKLGTMELIAEFCFMLWLIWNRRNKALYQYEIDPISSIPQLAVRLSSEFLEAHKTETPCSPAPPLPIWKLPSHCAYKINFDATLSSAKARTGVGVIIRDGRGLPIAALCKRFQSLYAIDDAKAIAAREALQFAVEIGISEAEVEGDSLTICSAFQRQDLSYATFGAVLEDACLVANSFQRCSFSHVKREGAKMPSVGLGTWQAHPGVVGNAVTTAIKGVHMNILSNKWCRHCLLCDEVWTFLGGITGHCLPALPMMMVGYRHIDCAQFYSNEKEIHWPVRMKKGSVGFKPENLTQPDIPATWKAMEALYDSGKARAIGVCNFSSKKLGELLEIARVPPAVNQVECHPVWQQPKLHAFCKSKGVHLSGYSPLGAPARGPINSEVLKNPILLTVAEKLGKTSAQVALRLGLQMGHSVLPKSTNEARIKENLDVFDWSIPEDLFAKLSEIEQASNLF</sequence>
<dbReference type="Pfam" id="PF00078">
    <property type="entry name" value="RVT_1"/>
    <property type="match status" value="1"/>
</dbReference>
<gene>
    <name evidence="3" type="ORF">FSB_LOCUS4273</name>
</gene>
<dbReference type="CDD" id="cd01650">
    <property type="entry name" value="RT_nLTR_like"/>
    <property type="match status" value="1"/>
</dbReference>
<dbReference type="Gene3D" id="3.60.10.10">
    <property type="entry name" value="Endonuclease/exonuclease/phosphatase"/>
    <property type="match status" value="1"/>
</dbReference>
<dbReference type="Gene3D" id="3.20.20.100">
    <property type="entry name" value="NADP-dependent oxidoreductase domain"/>
    <property type="match status" value="2"/>
</dbReference>
<dbReference type="InterPro" id="IPR018170">
    <property type="entry name" value="Aldo/ket_reductase_CS"/>
</dbReference>
<dbReference type="Pfam" id="PF13456">
    <property type="entry name" value="RVT_3"/>
    <property type="match status" value="1"/>
</dbReference>
<protein>
    <recommendedName>
        <fullName evidence="2">Reverse transcriptase domain-containing protein</fullName>
    </recommendedName>
</protein>
<dbReference type="InterPro" id="IPR036397">
    <property type="entry name" value="RNaseH_sf"/>
</dbReference>
<feature type="region of interest" description="Disordered" evidence="1">
    <location>
        <begin position="251"/>
        <end position="303"/>
    </location>
</feature>
<dbReference type="Pfam" id="PF24626">
    <property type="entry name" value="SH3_Tf2-1"/>
    <property type="match status" value="1"/>
</dbReference>
<accession>A0A2N9ENX3</accession>
<feature type="compositionally biased region" description="Basic and acidic residues" evidence="1">
    <location>
        <begin position="418"/>
        <end position="432"/>
    </location>
</feature>
<dbReference type="Pfam" id="PF14111">
    <property type="entry name" value="DUF4283"/>
    <property type="match status" value="1"/>
</dbReference>
<dbReference type="InterPro" id="IPR020471">
    <property type="entry name" value="AKR"/>
</dbReference>
<dbReference type="InterPro" id="IPR025836">
    <property type="entry name" value="Zn_knuckle_CX2CX4HX4C"/>
</dbReference>
<dbReference type="GO" id="GO:0004523">
    <property type="term" value="F:RNA-DNA hybrid ribonuclease activity"/>
    <property type="evidence" value="ECO:0007669"/>
    <property type="project" value="InterPro"/>
</dbReference>
<dbReference type="InterPro" id="IPR000477">
    <property type="entry name" value="RT_dom"/>
</dbReference>
<dbReference type="CDD" id="cd06222">
    <property type="entry name" value="RNase_H_like"/>
    <property type="match status" value="1"/>
</dbReference>
<feature type="compositionally biased region" description="Basic and acidic residues" evidence="1">
    <location>
        <begin position="267"/>
        <end position="284"/>
    </location>
</feature>
<dbReference type="Gene3D" id="3.30.420.10">
    <property type="entry name" value="Ribonuclease H-like superfamily/Ribonuclease H"/>
    <property type="match status" value="1"/>
</dbReference>
<evidence type="ECO:0000259" key="2">
    <source>
        <dbReference type="PROSITE" id="PS50878"/>
    </source>
</evidence>
<evidence type="ECO:0000256" key="1">
    <source>
        <dbReference type="SAM" id="MobiDB-lite"/>
    </source>
</evidence>
<proteinExistence type="predicted"/>
<dbReference type="InterPro" id="IPR025558">
    <property type="entry name" value="DUF4283"/>
</dbReference>
<dbReference type="SUPFAM" id="SSF51430">
    <property type="entry name" value="NAD(P)-linked oxidoreductase"/>
    <property type="match status" value="1"/>
</dbReference>
<dbReference type="PROSITE" id="PS50878">
    <property type="entry name" value="RT_POL"/>
    <property type="match status" value="1"/>
</dbReference>
<dbReference type="PANTHER" id="PTHR11732">
    <property type="entry name" value="ALDO/KETO REDUCTASE"/>
    <property type="match status" value="1"/>
</dbReference>
<dbReference type="PROSITE" id="PS00062">
    <property type="entry name" value="ALDOKETO_REDUCTASE_2"/>
    <property type="match status" value="1"/>
</dbReference>
<dbReference type="InterPro" id="IPR056924">
    <property type="entry name" value="SH3_Tf2-1"/>
</dbReference>
<evidence type="ECO:0000313" key="3">
    <source>
        <dbReference type="EMBL" id="SPC76391.1"/>
    </source>
</evidence>
<dbReference type="GO" id="GO:0016491">
    <property type="term" value="F:oxidoreductase activity"/>
    <property type="evidence" value="ECO:0007669"/>
    <property type="project" value="InterPro"/>
</dbReference>
<dbReference type="SUPFAM" id="SSF56219">
    <property type="entry name" value="DNase I-like"/>
    <property type="match status" value="1"/>
</dbReference>
<dbReference type="EMBL" id="OIVN01000217">
    <property type="protein sequence ID" value="SPC76391.1"/>
    <property type="molecule type" value="Genomic_DNA"/>
</dbReference>
<dbReference type="InterPro" id="IPR043502">
    <property type="entry name" value="DNA/RNA_pol_sf"/>
</dbReference>